<keyword evidence="1" id="KW-0812">Transmembrane</keyword>
<evidence type="ECO:0000256" key="1">
    <source>
        <dbReference type="SAM" id="Phobius"/>
    </source>
</evidence>
<gene>
    <name evidence="2" type="ORF">BPAG_LOCUS11966</name>
</gene>
<feature type="transmembrane region" description="Helical" evidence="1">
    <location>
        <begin position="204"/>
        <end position="223"/>
    </location>
</feature>
<dbReference type="AlphaFoldDB" id="A0A0N4TTE2"/>
<feature type="transmembrane region" description="Helical" evidence="1">
    <location>
        <begin position="330"/>
        <end position="353"/>
    </location>
</feature>
<dbReference type="GO" id="GO:0006897">
    <property type="term" value="P:endocytosis"/>
    <property type="evidence" value="ECO:0007669"/>
    <property type="project" value="TreeGrafter"/>
</dbReference>
<reference evidence="2 3" key="2">
    <citation type="submission" date="2018-11" db="EMBL/GenBank/DDBJ databases">
        <authorList>
            <consortium name="Pathogen Informatics"/>
        </authorList>
    </citation>
    <scope>NUCLEOTIDE SEQUENCE [LARGE SCALE GENOMIC DNA]</scope>
</reference>
<dbReference type="GO" id="GO:0005886">
    <property type="term" value="C:plasma membrane"/>
    <property type="evidence" value="ECO:0007669"/>
    <property type="project" value="TreeGrafter"/>
</dbReference>
<organism evidence="4">
    <name type="scientific">Brugia pahangi</name>
    <name type="common">Filarial nematode worm</name>
    <dbReference type="NCBI Taxonomy" id="6280"/>
    <lineage>
        <taxon>Eukaryota</taxon>
        <taxon>Metazoa</taxon>
        <taxon>Ecdysozoa</taxon>
        <taxon>Nematoda</taxon>
        <taxon>Chromadorea</taxon>
        <taxon>Rhabditida</taxon>
        <taxon>Spirurina</taxon>
        <taxon>Spiruromorpha</taxon>
        <taxon>Filarioidea</taxon>
        <taxon>Onchocercidae</taxon>
        <taxon>Brugia</taxon>
    </lineage>
</organism>
<dbReference type="Proteomes" id="UP000278627">
    <property type="component" value="Unassembled WGS sequence"/>
</dbReference>
<dbReference type="EMBL" id="UZAD01013261">
    <property type="protein sequence ID" value="VDN93152.1"/>
    <property type="molecule type" value="Genomic_DNA"/>
</dbReference>
<evidence type="ECO:0000313" key="3">
    <source>
        <dbReference type="Proteomes" id="UP000278627"/>
    </source>
</evidence>
<evidence type="ECO:0000313" key="4">
    <source>
        <dbReference type="WBParaSite" id="BPAG_0001200401-mRNA-1"/>
    </source>
</evidence>
<dbReference type="Gene3D" id="1.20.1640.10">
    <property type="entry name" value="Multidrug efflux transporter AcrB transmembrane domain"/>
    <property type="match status" value="1"/>
</dbReference>
<name>A0A0N4TTE2_BRUPA</name>
<keyword evidence="1" id="KW-1133">Transmembrane helix</keyword>
<proteinExistence type="predicted"/>
<accession>A0A0N4TTE2</accession>
<sequence length="368" mass="41087">MDANVDGKMLLPPDSQSVDGIRIMDEIIWPDYLSINYIMRNPPNFSNPTEFRNFTLMVKEMEKSKNSLGSAATMHWVKDYLRYLANPHATKLDVFFGISGVEANGTVYMENGLDMSQFDFFINTEPYTAWKLGTRYMRDTQNRIVITSMLLIMGYNGTSSLSDKAKLLRSCREICTRYAQYDMIPFDTDAELIDVILAVPSTTINTVFFTFGAIGAVCFIFSFNIGASILAIISVVSISTGVIGFLQYWNCFLDPILMVAILITAGLSIDYTVHIIFHYVINDYTDNVQRINASLEACALSMLQAGISTFLIMFPVLFAPIGIYAVISKAIILTVIFGLLHGLFIVPVLLTALPNCFAKCLPNCCIKH</sequence>
<keyword evidence="3" id="KW-1185">Reference proteome</keyword>
<dbReference type="GO" id="GO:0030659">
    <property type="term" value="C:cytoplasmic vesicle membrane"/>
    <property type="evidence" value="ECO:0007669"/>
    <property type="project" value="TreeGrafter"/>
</dbReference>
<reference evidence="4" key="1">
    <citation type="submission" date="2017-02" db="UniProtKB">
        <authorList>
            <consortium name="WormBaseParasite"/>
        </authorList>
    </citation>
    <scope>IDENTIFICATION</scope>
</reference>
<protein>
    <submittedName>
        <fullName evidence="4">SSD domain-containing protein</fullName>
    </submittedName>
</protein>
<dbReference type="InterPro" id="IPR051697">
    <property type="entry name" value="Patched_domain-protein"/>
</dbReference>
<feature type="transmembrane region" description="Helical" evidence="1">
    <location>
        <begin position="301"/>
        <end position="323"/>
    </location>
</feature>
<dbReference type="PANTHER" id="PTHR10796:SF189">
    <property type="entry name" value="SSD DOMAIN-CONTAINING PROTEIN"/>
    <property type="match status" value="1"/>
</dbReference>
<dbReference type="SUPFAM" id="SSF82866">
    <property type="entry name" value="Multidrug efflux transporter AcrB transmembrane domain"/>
    <property type="match status" value="1"/>
</dbReference>
<feature type="transmembrane region" description="Helical" evidence="1">
    <location>
        <begin position="229"/>
        <end position="249"/>
    </location>
</feature>
<keyword evidence="1" id="KW-0472">Membrane</keyword>
<evidence type="ECO:0000313" key="2">
    <source>
        <dbReference type="EMBL" id="VDN93152.1"/>
    </source>
</evidence>
<feature type="transmembrane region" description="Helical" evidence="1">
    <location>
        <begin position="256"/>
        <end position="281"/>
    </location>
</feature>
<dbReference type="WBParaSite" id="BPAG_0001200401-mRNA-1">
    <property type="protein sequence ID" value="BPAG_0001200401-mRNA-1"/>
    <property type="gene ID" value="BPAG_0001200401"/>
</dbReference>
<dbReference type="PANTHER" id="PTHR10796">
    <property type="entry name" value="PATCHED-RELATED"/>
    <property type="match status" value="1"/>
</dbReference>
<dbReference type="GO" id="GO:0018996">
    <property type="term" value="P:molting cycle, collagen and cuticulin-based cuticle"/>
    <property type="evidence" value="ECO:0007669"/>
    <property type="project" value="TreeGrafter"/>
</dbReference>